<evidence type="ECO:0000313" key="10">
    <source>
        <dbReference type="EMBL" id="MBF4692668.1"/>
    </source>
</evidence>
<keyword evidence="3 7" id="KW-0238">DNA-binding</keyword>
<evidence type="ECO:0000256" key="5">
    <source>
        <dbReference type="ARBA" id="ARBA00024867"/>
    </source>
</evidence>
<keyword evidence="11" id="KW-1185">Reference proteome</keyword>
<dbReference type="Proteomes" id="UP000614200">
    <property type="component" value="Unassembled WGS sequence"/>
</dbReference>
<accession>A0ABR9ZQE3</accession>
<evidence type="ECO:0000259" key="9">
    <source>
        <dbReference type="PROSITE" id="PS51755"/>
    </source>
</evidence>
<dbReference type="Pfam" id="PF00072">
    <property type="entry name" value="Response_reg"/>
    <property type="match status" value="1"/>
</dbReference>
<dbReference type="Gene3D" id="6.10.250.690">
    <property type="match status" value="1"/>
</dbReference>
<organism evidence="10 11">
    <name type="scientific">Fusibacter ferrireducens</name>
    <dbReference type="NCBI Taxonomy" id="2785058"/>
    <lineage>
        <taxon>Bacteria</taxon>
        <taxon>Bacillati</taxon>
        <taxon>Bacillota</taxon>
        <taxon>Clostridia</taxon>
        <taxon>Eubacteriales</taxon>
        <taxon>Eubacteriales Family XII. Incertae Sedis</taxon>
        <taxon>Fusibacter</taxon>
    </lineage>
</organism>
<dbReference type="InterPro" id="IPR011006">
    <property type="entry name" value="CheY-like_superfamily"/>
</dbReference>
<dbReference type="SMART" id="SM00862">
    <property type="entry name" value="Trans_reg_C"/>
    <property type="match status" value="1"/>
</dbReference>
<evidence type="ECO:0000259" key="8">
    <source>
        <dbReference type="PROSITE" id="PS50110"/>
    </source>
</evidence>
<gene>
    <name evidence="10" type="ORF">ISU02_06040</name>
</gene>
<dbReference type="InterPro" id="IPR039420">
    <property type="entry name" value="WalR-like"/>
</dbReference>
<dbReference type="Pfam" id="PF00486">
    <property type="entry name" value="Trans_reg_C"/>
    <property type="match status" value="1"/>
</dbReference>
<dbReference type="EMBL" id="JADKNH010000003">
    <property type="protein sequence ID" value="MBF4692668.1"/>
    <property type="molecule type" value="Genomic_DNA"/>
</dbReference>
<feature type="DNA-binding region" description="OmpR/PhoB-type" evidence="7">
    <location>
        <begin position="130"/>
        <end position="229"/>
    </location>
</feature>
<keyword evidence="4" id="KW-0804">Transcription</keyword>
<evidence type="ECO:0000256" key="3">
    <source>
        <dbReference type="ARBA" id="ARBA00023125"/>
    </source>
</evidence>
<evidence type="ECO:0000313" key="11">
    <source>
        <dbReference type="Proteomes" id="UP000614200"/>
    </source>
</evidence>
<sequence>MKHILIIEDELDIAELERDYLEINGFTVDIIPNGTLGLKMATQNHYDLIILDIMLPEIDGYKICKTLRPVLDIPIIVVSAKKDEIDKIRGLGIGADDYITKPFSPQELVARIKSHLSRYERLKSNNMTHQKEIHYNTLRIEPETRRVFLKDEEVTMTTKEFDLLLFLASNPEIVFNKDYLFEKIWGMECVGDVATVTVHIRKIREKIEKDPSDPQYIETLWGAGYRFRKNAL</sequence>
<feature type="domain" description="Response regulatory" evidence="8">
    <location>
        <begin position="3"/>
        <end position="116"/>
    </location>
</feature>
<dbReference type="SUPFAM" id="SSF52172">
    <property type="entry name" value="CheY-like"/>
    <property type="match status" value="1"/>
</dbReference>
<evidence type="ECO:0000256" key="6">
    <source>
        <dbReference type="PROSITE-ProRule" id="PRU00169"/>
    </source>
</evidence>
<evidence type="ECO:0000256" key="1">
    <source>
        <dbReference type="ARBA" id="ARBA00018672"/>
    </source>
</evidence>
<dbReference type="PANTHER" id="PTHR48111">
    <property type="entry name" value="REGULATOR OF RPOS"/>
    <property type="match status" value="1"/>
</dbReference>
<evidence type="ECO:0000256" key="7">
    <source>
        <dbReference type="PROSITE-ProRule" id="PRU01091"/>
    </source>
</evidence>
<dbReference type="CDD" id="cd00383">
    <property type="entry name" value="trans_reg_C"/>
    <property type="match status" value="1"/>
</dbReference>
<dbReference type="PROSITE" id="PS50110">
    <property type="entry name" value="RESPONSE_REGULATORY"/>
    <property type="match status" value="1"/>
</dbReference>
<feature type="modified residue" description="4-aspartylphosphate" evidence="6">
    <location>
        <position position="52"/>
    </location>
</feature>
<dbReference type="RefSeq" id="WP_194700908.1">
    <property type="nucleotide sequence ID" value="NZ_JADKNH010000003.1"/>
</dbReference>
<dbReference type="PANTHER" id="PTHR48111:SF26">
    <property type="entry name" value="STAGE 0 SPORULATION PROTEIN A HOMOLOG"/>
    <property type="match status" value="1"/>
</dbReference>
<comment type="caution">
    <text evidence="10">The sequence shown here is derived from an EMBL/GenBank/DDBJ whole genome shotgun (WGS) entry which is preliminary data.</text>
</comment>
<feature type="domain" description="OmpR/PhoB-type" evidence="9">
    <location>
        <begin position="130"/>
        <end position="229"/>
    </location>
</feature>
<protein>
    <recommendedName>
        <fullName evidence="1">Stage 0 sporulation protein A homolog</fullName>
    </recommendedName>
</protein>
<evidence type="ECO:0000256" key="4">
    <source>
        <dbReference type="ARBA" id="ARBA00023163"/>
    </source>
</evidence>
<dbReference type="SMART" id="SM00448">
    <property type="entry name" value="REC"/>
    <property type="match status" value="1"/>
</dbReference>
<dbReference type="CDD" id="cd17574">
    <property type="entry name" value="REC_OmpR"/>
    <property type="match status" value="1"/>
</dbReference>
<dbReference type="InterPro" id="IPR001867">
    <property type="entry name" value="OmpR/PhoB-type_DNA-bd"/>
</dbReference>
<dbReference type="PROSITE" id="PS51755">
    <property type="entry name" value="OMPR_PHOB"/>
    <property type="match status" value="1"/>
</dbReference>
<name>A0ABR9ZQE3_9FIRM</name>
<evidence type="ECO:0000256" key="2">
    <source>
        <dbReference type="ARBA" id="ARBA00023015"/>
    </source>
</evidence>
<dbReference type="InterPro" id="IPR036388">
    <property type="entry name" value="WH-like_DNA-bd_sf"/>
</dbReference>
<dbReference type="Gene3D" id="3.40.50.2300">
    <property type="match status" value="1"/>
</dbReference>
<dbReference type="Gene3D" id="1.10.10.10">
    <property type="entry name" value="Winged helix-like DNA-binding domain superfamily/Winged helix DNA-binding domain"/>
    <property type="match status" value="1"/>
</dbReference>
<proteinExistence type="predicted"/>
<keyword evidence="2" id="KW-0805">Transcription regulation</keyword>
<keyword evidence="6" id="KW-0597">Phosphoprotein</keyword>
<comment type="function">
    <text evidence="5">May play the central regulatory role in sporulation. It may be an element of the effector pathway responsible for the activation of sporulation genes in response to nutritional stress. Spo0A may act in concert with spo0H (a sigma factor) to control the expression of some genes that are critical to the sporulation process.</text>
</comment>
<reference evidence="10 11" key="1">
    <citation type="submission" date="2020-11" db="EMBL/GenBank/DDBJ databases">
        <title>Fusibacter basophilias sp. nov.</title>
        <authorList>
            <person name="Qiu D."/>
        </authorList>
    </citation>
    <scope>NUCLEOTIDE SEQUENCE [LARGE SCALE GENOMIC DNA]</scope>
    <source>
        <strain evidence="10 11">Q10-2</strain>
    </source>
</reference>
<dbReference type="InterPro" id="IPR001789">
    <property type="entry name" value="Sig_transdc_resp-reg_receiver"/>
</dbReference>